<protein>
    <submittedName>
        <fullName evidence="2">Uncharacterized protein</fullName>
    </submittedName>
</protein>
<comment type="caution">
    <text evidence="2">The sequence shown here is derived from an EMBL/GenBank/DDBJ whole genome shotgun (WGS) entry which is preliminary data.</text>
</comment>
<dbReference type="PATRIC" id="fig|762836.4.peg.420"/>
<dbReference type="RefSeq" id="WP_070246023.1">
    <property type="nucleotide sequence ID" value="NZ_LROM01000029.1"/>
</dbReference>
<accession>A0A1E7X6W7</accession>
<sequence>MKENELTTQDEREALALRLQERALLMAGRAAADDRLVLADATLLAALAGTRVLTPNERAALAASPLTLRRLRQLSLQGQAAAPIAEGKPVANSGVASTNATRAGGSASANAASGAGTGVGSLTGPVAANDADWSGSAGMLRAASTTPEALASLVTDDKYWTLHFVVHDGGWQVILALSAQAPFAARLLGEQPLLRVIDGAGATVLQGQLDADGECECAWPFATAPVPHFQLHGAGFTVQPAPPVAR</sequence>
<dbReference type="EMBL" id="LROM01000029">
    <property type="protein sequence ID" value="OFA08903.1"/>
    <property type="molecule type" value="Genomic_DNA"/>
</dbReference>
<evidence type="ECO:0000256" key="1">
    <source>
        <dbReference type="SAM" id="MobiDB-lite"/>
    </source>
</evidence>
<reference evidence="3" key="1">
    <citation type="journal article" date="2016" name="Front. Microbiol.">
        <title>Molecular Keys to the Janthinobacterium and Duganella spp. Interaction with the Plant Pathogen Fusarium graminearum.</title>
        <authorList>
            <person name="Haack F.S."/>
            <person name="Poehlein A."/>
            <person name="Kroger C."/>
            <person name="Voigt C.A."/>
            <person name="Piepenbring M."/>
            <person name="Bode H.B."/>
            <person name="Daniel R."/>
            <person name="Schafer W."/>
            <person name="Streit W.R."/>
        </authorList>
    </citation>
    <scope>NUCLEOTIDE SEQUENCE [LARGE SCALE GENOMIC DNA]</scope>
    <source>
        <strain evidence="3">T54</strain>
    </source>
</reference>
<keyword evidence="3" id="KW-1185">Reference proteome</keyword>
<evidence type="ECO:0000313" key="3">
    <source>
        <dbReference type="Proteomes" id="UP000175989"/>
    </source>
</evidence>
<feature type="region of interest" description="Disordered" evidence="1">
    <location>
        <begin position="89"/>
        <end position="113"/>
    </location>
</feature>
<dbReference type="AlphaFoldDB" id="A0A1E7X6W7"/>
<organism evidence="2 3">
    <name type="scientific">Duganella phyllosphaerae</name>
    <dbReference type="NCBI Taxonomy" id="762836"/>
    <lineage>
        <taxon>Bacteria</taxon>
        <taxon>Pseudomonadati</taxon>
        <taxon>Pseudomonadota</taxon>
        <taxon>Betaproteobacteria</taxon>
        <taxon>Burkholderiales</taxon>
        <taxon>Oxalobacteraceae</taxon>
        <taxon>Telluria group</taxon>
        <taxon>Duganella</taxon>
    </lineage>
</organism>
<name>A0A1E7X6W7_9BURK</name>
<dbReference type="OrthoDB" id="8708708at2"/>
<gene>
    <name evidence="2" type="ORF">DUPY_03950</name>
</gene>
<evidence type="ECO:0000313" key="2">
    <source>
        <dbReference type="EMBL" id="OFA08903.1"/>
    </source>
</evidence>
<dbReference type="Proteomes" id="UP000175989">
    <property type="component" value="Unassembled WGS sequence"/>
</dbReference>
<proteinExistence type="predicted"/>
<feature type="compositionally biased region" description="Low complexity" evidence="1">
    <location>
        <begin position="96"/>
        <end position="113"/>
    </location>
</feature>